<sequence>MTRSRTAAAVHDASRPYSLIQDPALRLPVTLSAPDALRYINREPNLGRQIGLQLANPGLYAHDRTSSGVLYCVVLFPTHARILLDQGRLSEADFFALADLKFGVTRNLSSQRRDYAACEGNGHSHLWLFPVPTRQRCRLERLLHLSCSCFAPRDSTPCSGKRCHRTHREFWPLAPLGSLEQVKGRLRAFQVAIGETEHQINTLDESKLRFS</sequence>
<proteinExistence type="predicted"/>
<evidence type="ECO:0000313" key="1">
    <source>
        <dbReference type="EMBL" id="KAJ7707944.1"/>
    </source>
</evidence>
<organism evidence="1 2">
    <name type="scientific">Mycena metata</name>
    <dbReference type="NCBI Taxonomy" id="1033252"/>
    <lineage>
        <taxon>Eukaryota</taxon>
        <taxon>Fungi</taxon>
        <taxon>Dikarya</taxon>
        <taxon>Basidiomycota</taxon>
        <taxon>Agaricomycotina</taxon>
        <taxon>Agaricomycetes</taxon>
        <taxon>Agaricomycetidae</taxon>
        <taxon>Agaricales</taxon>
        <taxon>Marasmiineae</taxon>
        <taxon>Mycenaceae</taxon>
        <taxon>Mycena</taxon>
    </lineage>
</organism>
<gene>
    <name evidence="1" type="ORF">B0H16DRAFT_1746390</name>
</gene>
<dbReference type="AlphaFoldDB" id="A0AAD7GYJ9"/>
<protein>
    <submittedName>
        <fullName evidence="1">Uncharacterized protein</fullName>
    </submittedName>
</protein>
<name>A0AAD7GYJ9_9AGAR</name>
<accession>A0AAD7GYJ9</accession>
<comment type="caution">
    <text evidence="1">The sequence shown here is derived from an EMBL/GenBank/DDBJ whole genome shotgun (WGS) entry which is preliminary data.</text>
</comment>
<evidence type="ECO:0000313" key="2">
    <source>
        <dbReference type="Proteomes" id="UP001215598"/>
    </source>
</evidence>
<reference evidence="1" key="1">
    <citation type="submission" date="2023-03" db="EMBL/GenBank/DDBJ databases">
        <title>Massive genome expansion in bonnet fungi (Mycena s.s.) driven by repeated elements and novel gene families across ecological guilds.</title>
        <authorList>
            <consortium name="Lawrence Berkeley National Laboratory"/>
            <person name="Harder C.B."/>
            <person name="Miyauchi S."/>
            <person name="Viragh M."/>
            <person name="Kuo A."/>
            <person name="Thoen E."/>
            <person name="Andreopoulos B."/>
            <person name="Lu D."/>
            <person name="Skrede I."/>
            <person name="Drula E."/>
            <person name="Henrissat B."/>
            <person name="Morin E."/>
            <person name="Kohler A."/>
            <person name="Barry K."/>
            <person name="LaButti K."/>
            <person name="Morin E."/>
            <person name="Salamov A."/>
            <person name="Lipzen A."/>
            <person name="Mereny Z."/>
            <person name="Hegedus B."/>
            <person name="Baldrian P."/>
            <person name="Stursova M."/>
            <person name="Weitz H."/>
            <person name="Taylor A."/>
            <person name="Grigoriev I.V."/>
            <person name="Nagy L.G."/>
            <person name="Martin F."/>
            <person name="Kauserud H."/>
        </authorList>
    </citation>
    <scope>NUCLEOTIDE SEQUENCE</scope>
    <source>
        <strain evidence="1">CBHHK182m</strain>
    </source>
</reference>
<dbReference type="Proteomes" id="UP001215598">
    <property type="component" value="Unassembled WGS sequence"/>
</dbReference>
<dbReference type="EMBL" id="JARKIB010000439">
    <property type="protein sequence ID" value="KAJ7707944.1"/>
    <property type="molecule type" value="Genomic_DNA"/>
</dbReference>
<keyword evidence="2" id="KW-1185">Reference proteome</keyword>